<dbReference type="STRING" id="231916.A0A409W2Z1"/>
<dbReference type="EMBL" id="NHYE01005434">
    <property type="protein sequence ID" value="PPQ72881.1"/>
    <property type="molecule type" value="Genomic_DNA"/>
</dbReference>
<evidence type="ECO:0000313" key="2">
    <source>
        <dbReference type="Proteomes" id="UP000284706"/>
    </source>
</evidence>
<reference evidence="1 2" key="1">
    <citation type="journal article" date="2018" name="Evol. Lett.">
        <title>Horizontal gene cluster transfer increased hallucinogenic mushroom diversity.</title>
        <authorList>
            <person name="Reynolds H.T."/>
            <person name="Vijayakumar V."/>
            <person name="Gluck-Thaler E."/>
            <person name="Korotkin H.B."/>
            <person name="Matheny P.B."/>
            <person name="Slot J.C."/>
        </authorList>
    </citation>
    <scope>NUCLEOTIDE SEQUENCE [LARGE SCALE GENOMIC DNA]</scope>
    <source>
        <strain evidence="1 2">SRW20</strain>
    </source>
</reference>
<sequence length="441" mass="48328">MSVLGNAIPAWETAAYLRTLPAIRERCGRVHDLAKEGKLQYFEYHPDKEEDVAKFCIDLMKRDYGDNFASIQPHGRWRHLDTSVPRIQPLQSKWTAHPTNAPDTKEQARRTVDLFLVSVLLDAGAGSQWKYVEESTGLTFSRSEGLGVASVHMFKSGLFSSDPQQPYRVDAAGLEKVTAEKVAAAMQVSDTNPMVGIEGRAALLSNLSKALKANPQFFGNDGRPGNVVDFLETQGKSDPSSSTFTVPLAALWSALIDGLNLIWPSRISLAGVSLGDVWPCPVLKAQAGSKFQEGDDLVPFHKLTQWLTYSLIEVLERNLGWKLEGVEDMTGLPEYRNGGLLVDLGVLTLKADHDLPKDAKSGLPRVPPSHPAIVEWRAMTVIELDRIADLIRTKLGLTASQLTLAQVLEGATWKGGREIAKLKRPETGGPPIEIESDGTVF</sequence>
<evidence type="ECO:0008006" key="3">
    <source>
        <dbReference type="Google" id="ProtNLM"/>
    </source>
</evidence>
<dbReference type="InParanoid" id="A0A409W2Z1"/>
<gene>
    <name evidence="1" type="ORF">CVT26_003502</name>
</gene>
<protein>
    <recommendedName>
        <fullName evidence="3">Uracil catabolism protein 4</fullName>
    </recommendedName>
</protein>
<proteinExistence type="predicted"/>
<keyword evidence="2" id="KW-1185">Reference proteome</keyword>
<comment type="caution">
    <text evidence="1">The sequence shown here is derived from an EMBL/GenBank/DDBJ whole genome shotgun (WGS) entry which is preliminary data.</text>
</comment>
<organism evidence="1 2">
    <name type="scientific">Gymnopilus dilepis</name>
    <dbReference type="NCBI Taxonomy" id="231916"/>
    <lineage>
        <taxon>Eukaryota</taxon>
        <taxon>Fungi</taxon>
        <taxon>Dikarya</taxon>
        <taxon>Basidiomycota</taxon>
        <taxon>Agaricomycotina</taxon>
        <taxon>Agaricomycetes</taxon>
        <taxon>Agaricomycetidae</taxon>
        <taxon>Agaricales</taxon>
        <taxon>Agaricineae</taxon>
        <taxon>Hymenogastraceae</taxon>
        <taxon>Gymnopilus</taxon>
    </lineage>
</organism>
<dbReference type="Proteomes" id="UP000284706">
    <property type="component" value="Unassembled WGS sequence"/>
</dbReference>
<name>A0A409W2Z1_9AGAR</name>
<dbReference type="InterPro" id="IPR012469">
    <property type="entry name" value="DUF1688"/>
</dbReference>
<dbReference type="Pfam" id="PF07958">
    <property type="entry name" value="DUF1688"/>
    <property type="match status" value="1"/>
</dbReference>
<evidence type="ECO:0000313" key="1">
    <source>
        <dbReference type="EMBL" id="PPQ72881.1"/>
    </source>
</evidence>
<dbReference type="PANTHER" id="PTHR31687">
    <property type="match status" value="1"/>
</dbReference>
<dbReference type="OrthoDB" id="2153176at2759"/>
<accession>A0A409W2Z1</accession>
<dbReference type="PANTHER" id="PTHR31687:SF3">
    <property type="entry name" value="PROTEIN URG3"/>
    <property type="match status" value="1"/>
</dbReference>
<dbReference type="AlphaFoldDB" id="A0A409W2Z1"/>